<reference evidence="1" key="1">
    <citation type="submission" date="2021-06" db="EMBL/GenBank/DDBJ databases">
        <authorList>
            <person name="Kallberg Y."/>
            <person name="Tangrot J."/>
            <person name="Rosling A."/>
        </authorList>
    </citation>
    <scope>NUCLEOTIDE SEQUENCE</scope>
    <source>
        <strain evidence="1">AU212A</strain>
    </source>
</reference>
<feature type="non-terminal residue" evidence="1">
    <location>
        <position position="1"/>
    </location>
</feature>
<name>A0ACA9KX67_9GLOM</name>
<organism evidence="1 2">
    <name type="scientific">Scutellospora calospora</name>
    <dbReference type="NCBI Taxonomy" id="85575"/>
    <lineage>
        <taxon>Eukaryota</taxon>
        <taxon>Fungi</taxon>
        <taxon>Fungi incertae sedis</taxon>
        <taxon>Mucoromycota</taxon>
        <taxon>Glomeromycotina</taxon>
        <taxon>Glomeromycetes</taxon>
        <taxon>Diversisporales</taxon>
        <taxon>Gigasporaceae</taxon>
        <taxon>Scutellospora</taxon>
    </lineage>
</organism>
<keyword evidence="2" id="KW-1185">Reference proteome</keyword>
<protein>
    <submittedName>
        <fullName evidence="1">5608_t:CDS:1</fullName>
    </submittedName>
</protein>
<evidence type="ECO:0000313" key="2">
    <source>
        <dbReference type="Proteomes" id="UP000789860"/>
    </source>
</evidence>
<proteinExistence type="predicted"/>
<dbReference type="Proteomes" id="UP000789860">
    <property type="component" value="Unassembled WGS sequence"/>
</dbReference>
<gene>
    <name evidence="1" type="ORF">SCALOS_LOCUS3032</name>
</gene>
<sequence>DIQFNEGSWIRSTDSQERIDYVPSLLEKNLTFALLLMKILNEYFINFFLFSIYILKTNKENEGPSTTKHRQIYERTPPPRSKAKSFDDYVDGRKVNEESVNSFESNKSRNFDHRIGNYERHFDENESPQAWKIVRCGYKIARSKWCSVEEYEEIKQYTKRLNIFDPPELVSRLLKLKSFESLGKYIKEIQISEKLNNDQ</sequence>
<comment type="caution">
    <text evidence="1">The sequence shown here is derived from an EMBL/GenBank/DDBJ whole genome shotgun (WGS) entry which is preliminary data.</text>
</comment>
<accession>A0ACA9KX67</accession>
<evidence type="ECO:0000313" key="1">
    <source>
        <dbReference type="EMBL" id="CAG8495961.1"/>
    </source>
</evidence>
<dbReference type="EMBL" id="CAJVPM010003024">
    <property type="protein sequence ID" value="CAG8495961.1"/>
    <property type="molecule type" value="Genomic_DNA"/>
</dbReference>